<proteinExistence type="predicted"/>
<feature type="transmembrane region" description="Helical" evidence="1">
    <location>
        <begin position="51"/>
        <end position="71"/>
    </location>
</feature>
<keyword evidence="3" id="KW-1185">Reference proteome</keyword>
<gene>
    <name evidence="2" type="ORF">GCM10025867_28770</name>
</gene>
<feature type="transmembrane region" description="Helical" evidence="1">
    <location>
        <begin position="77"/>
        <end position="98"/>
    </location>
</feature>
<accession>A0ABM8GQB7</accession>
<sequence length="212" mass="22549">MTVDGSHEGCFVHASRLYAVPSDSTFTVDETRSSYVDAAAVRRRGRVRVHWSAFVGGVVGGGFIDLSAWHTSKVTDWVALAMMFALGGVVGFATAIGIREALVGRPPEPNVVRLPAIEVPGDVALAAPDDATADELVLWSVITRRFRAAKVAVDSLPFEKLPLEHDQGTVASGSHSATLTPAATQAMAELTYVTARHDFEPVAELLGLSLPR</sequence>
<keyword evidence="1" id="KW-0472">Membrane</keyword>
<evidence type="ECO:0000313" key="3">
    <source>
        <dbReference type="Proteomes" id="UP001321486"/>
    </source>
</evidence>
<protein>
    <submittedName>
        <fullName evidence="2">Uncharacterized protein</fullName>
    </submittedName>
</protein>
<dbReference type="EMBL" id="AP027732">
    <property type="protein sequence ID" value="BDZ50636.1"/>
    <property type="molecule type" value="Genomic_DNA"/>
</dbReference>
<evidence type="ECO:0000256" key="1">
    <source>
        <dbReference type="SAM" id="Phobius"/>
    </source>
</evidence>
<organism evidence="2 3">
    <name type="scientific">Frondihabitans sucicola</name>
    <dbReference type="NCBI Taxonomy" id="1268041"/>
    <lineage>
        <taxon>Bacteria</taxon>
        <taxon>Bacillati</taxon>
        <taxon>Actinomycetota</taxon>
        <taxon>Actinomycetes</taxon>
        <taxon>Micrococcales</taxon>
        <taxon>Microbacteriaceae</taxon>
        <taxon>Frondihabitans</taxon>
    </lineage>
</organism>
<dbReference type="RefSeq" id="WP_286343602.1">
    <property type="nucleotide sequence ID" value="NZ_AP027732.1"/>
</dbReference>
<reference evidence="3" key="1">
    <citation type="journal article" date="2019" name="Int. J. Syst. Evol. Microbiol.">
        <title>The Global Catalogue of Microorganisms (GCM) 10K type strain sequencing project: providing services to taxonomists for standard genome sequencing and annotation.</title>
        <authorList>
            <consortium name="The Broad Institute Genomics Platform"/>
            <consortium name="The Broad Institute Genome Sequencing Center for Infectious Disease"/>
            <person name="Wu L."/>
            <person name="Ma J."/>
        </authorList>
    </citation>
    <scope>NUCLEOTIDE SEQUENCE [LARGE SCALE GENOMIC DNA]</scope>
    <source>
        <strain evidence="3">NBRC 108728</strain>
    </source>
</reference>
<evidence type="ECO:0000313" key="2">
    <source>
        <dbReference type="EMBL" id="BDZ50636.1"/>
    </source>
</evidence>
<dbReference type="Proteomes" id="UP001321486">
    <property type="component" value="Chromosome"/>
</dbReference>
<keyword evidence="1" id="KW-0812">Transmembrane</keyword>
<keyword evidence="1" id="KW-1133">Transmembrane helix</keyword>
<name>A0ABM8GQB7_9MICO</name>